<name>A0A1G2DJT2_9BACT</name>
<dbReference type="STRING" id="1798665.A2942_02400"/>
<evidence type="ECO:0000313" key="1">
    <source>
        <dbReference type="EMBL" id="OGZ13914.1"/>
    </source>
</evidence>
<comment type="caution">
    <text evidence="1">The sequence shown here is derived from an EMBL/GenBank/DDBJ whole genome shotgun (WGS) entry which is preliminary data.</text>
</comment>
<dbReference type="EMBL" id="MHLP01000001">
    <property type="protein sequence ID" value="OGZ13914.1"/>
    <property type="molecule type" value="Genomic_DNA"/>
</dbReference>
<dbReference type="AlphaFoldDB" id="A0A1G2DJT2"/>
<sequence length="89" mass="10249">MLNQCCERKTKKQKVRGEKLVEVTLGDFKAGHYPGLKPPPLGLNEIFEMNHPELATQARRVFENLRPGQESETLFSIEFDDQEKKKSSM</sequence>
<proteinExistence type="predicted"/>
<accession>A0A1G2DJT2</accession>
<protein>
    <submittedName>
        <fullName evidence="1">Uncharacterized protein</fullName>
    </submittedName>
</protein>
<dbReference type="Proteomes" id="UP000178534">
    <property type="component" value="Unassembled WGS sequence"/>
</dbReference>
<gene>
    <name evidence="1" type="ORF">A2942_02400</name>
</gene>
<organism evidence="1 2">
    <name type="scientific">Candidatus Lloydbacteria bacterium RIFCSPLOWO2_01_FULL_50_20</name>
    <dbReference type="NCBI Taxonomy" id="1798665"/>
    <lineage>
        <taxon>Bacteria</taxon>
        <taxon>Candidatus Lloydiibacteriota</taxon>
    </lineage>
</organism>
<reference evidence="1 2" key="1">
    <citation type="journal article" date="2016" name="Nat. Commun.">
        <title>Thousands of microbial genomes shed light on interconnected biogeochemical processes in an aquifer system.</title>
        <authorList>
            <person name="Anantharaman K."/>
            <person name="Brown C.T."/>
            <person name="Hug L.A."/>
            <person name="Sharon I."/>
            <person name="Castelle C.J."/>
            <person name="Probst A.J."/>
            <person name="Thomas B.C."/>
            <person name="Singh A."/>
            <person name="Wilkins M.J."/>
            <person name="Karaoz U."/>
            <person name="Brodie E.L."/>
            <person name="Williams K.H."/>
            <person name="Hubbard S.S."/>
            <person name="Banfield J.F."/>
        </authorList>
    </citation>
    <scope>NUCLEOTIDE SEQUENCE [LARGE SCALE GENOMIC DNA]</scope>
</reference>
<evidence type="ECO:0000313" key="2">
    <source>
        <dbReference type="Proteomes" id="UP000178534"/>
    </source>
</evidence>